<keyword evidence="1" id="KW-0472">Membrane</keyword>
<evidence type="ECO:0008006" key="4">
    <source>
        <dbReference type="Google" id="ProtNLM"/>
    </source>
</evidence>
<gene>
    <name evidence="2" type="ORF">KIW84_034229</name>
</gene>
<feature type="transmembrane region" description="Helical" evidence="1">
    <location>
        <begin position="528"/>
        <end position="550"/>
    </location>
</feature>
<sequence length="553" mass="64710">MRFWEVAWLVIIYPSFKAKKKKSSIQGMEFSEWCDSMEVSLSSVYCDGYIQSHSISIIPEVLKKSNEDAYAPRVVSIGPRFKGSREHLLLMEDIKIQCMTRLFHREQHHMSPHEKLSACCQIIWNLNNQIRTSYVADINLEQHELAKIMLVDACFLLELLISKELDHELPCQLKSPSPGPQLLRDEDVLSDLTLFENQIPVFVLHELSRKLFRKFFELDLKERVTVINNLALSVLGYSQLQVQSIESPHILDVVHFFANGGRQSKTETHSNQEHHVEDIIDTQQQHVLNHKLKRCAFRLLISGVTIKALSDDKDKQLELSCFNLTWKTLCDMFFRLVNVLVNSKHLDLDHIPEEVELKGLDFHFKFEKGKLEIEQLHVTKTTKSKWCNLIAWEHHKKIKDFSRFAPSYDNMDESRTTIFSGGGKFTRAALIFNGLICCADDVQLLKDKKIVVDHLKMSNQELMDFFRTIEFGVDHKVVESSNYIQMVDDMNNYSEAFFIKRIWKILWNSIIYHRHDWLLRFMNRNYNFVATVLCVLTLVQTVFAILTYYFPKQ</sequence>
<dbReference type="Pfam" id="PF03140">
    <property type="entry name" value="DUF247"/>
    <property type="match status" value="1"/>
</dbReference>
<keyword evidence="1" id="KW-0812">Transmembrane</keyword>
<organism evidence="2 3">
    <name type="scientific">Pisum sativum</name>
    <name type="common">Garden pea</name>
    <name type="synonym">Lathyrus oleraceus</name>
    <dbReference type="NCBI Taxonomy" id="3888"/>
    <lineage>
        <taxon>Eukaryota</taxon>
        <taxon>Viridiplantae</taxon>
        <taxon>Streptophyta</taxon>
        <taxon>Embryophyta</taxon>
        <taxon>Tracheophyta</taxon>
        <taxon>Spermatophyta</taxon>
        <taxon>Magnoliopsida</taxon>
        <taxon>eudicotyledons</taxon>
        <taxon>Gunneridae</taxon>
        <taxon>Pentapetalae</taxon>
        <taxon>rosids</taxon>
        <taxon>fabids</taxon>
        <taxon>Fabales</taxon>
        <taxon>Fabaceae</taxon>
        <taxon>Papilionoideae</taxon>
        <taxon>50 kb inversion clade</taxon>
        <taxon>NPAAA clade</taxon>
        <taxon>Hologalegina</taxon>
        <taxon>IRL clade</taxon>
        <taxon>Fabeae</taxon>
        <taxon>Lathyrus</taxon>
    </lineage>
</organism>
<dbReference type="Gramene" id="Psat03G0422900-T1">
    <property type="protein sequence ID" value="KAI5429568.1"/>
    <property type="gene ID" value="KIW84_034229"/>
</dbReference>
<keyword evidence="3" id="KW-1185">Reference proteome</keyword>
<dbReference type="PANTHER" id="PTHR31170:SF20">
    <property type="entry name" value="DUF247 DOMAIN PROTEIN"/>
    <property type="match status" value="1"/>
</dbReference>
<name>A0A9D4XXY1_PEA</name>
<dbReference type="InterPro" id="IPR004158">
    <property type="entry name" value="DUF247_pln"/>
</dbReference>
<proteinExistence type="predicted"/>
<evidence type="ECO:0000256" key="1">
    <source>
        <dbReference type="SAM" id="Phobius"/>
    </source>
</evidence>
<dbReference type="AlphaFoldDB" id="A0A9D4XXY1"/>
<dbReference type="Proteomes" id="UP001058974">
    <property type="component" value="Chromosome 3"/>
</dbReference>
<dbReference type="EMBL" id="JAMSHJ010000003">
    <property type="protein sequence ID" value="KAI5429568.1"/>
    <property type="molecule type" value="Genomic_DNA"/>
</dbReference>
<comment type="caution">
    <text evidence="2">The sequence shown here is derived from an EMBL/GenBank/DDBJ whole genome shotgun (WGS) entry which is preliminary data.</text>
</comment>
<evidence type="ECO:0000313" key="3">
    <source>
        <dbReference type="Proteomes" id="UP001058974"/>
    </source>
</evidence>
<reference evidence="2 3" key="1">
    <citation type="journal article" date="2022" name="Nat. Genet.">
        <title>Improved pea reference genome and pan-genome highlight genomic features and evolutionary characteristics.</title>
        <authorList>
            <person name="Yang T."/>
            <person name="Liu R."/>
            <person name="Luo Y."/>
            <person name="Hu S."/>
            <person name="Wang D."/>
            <person name="Wang C."/>
            <person name="Pandey M.K."/>
            <person name="Ge S."/>
            <person name="Xu Q."/>
            <person name="Li N."/>
            <person name="Li G."/>
            <person name="Huang Y."/>
            <person name="Saxena R.K."/>
            <person name="Ji Y."/>
            <person name="Li M."/>
            <person name="Yan X."/>
            <person name="He Y."/>
            <person name="Liu Y."/>
            <person name="Wang X."/>
            <person name="Xiang C."/>
            <person name="Varshney R.K."/>
            <person name="Ding H."/>
            <person name="Gao S."/>
            <person name="Zong X."/>
        </authorList>
    </citation>
    <scope>NUCLEOTIDE SEQUENCE [LARGE SCALE GENOMIC DNA]</scope>
    <source>
        <strain evidence="2 3">cv. Zhongwan 6</strain>
    </source>
</reference>
<dbReference type="PANTHER" id="PTHR31170">
    <property type="entry name" value="BNAC04G53230D PROTEIN"/>
    <property type="match status" value="1"/>
</dbReference>
<dbReference type="Gramene" id="Psat3g129960.1">
    <property type="protein sequence ID" value="Psat3g129960.1.cds"/>
    <property type="gene ID" value="Psat3g129960"/>
</dbReference>
<protein>
    <recommendedName>
        <fullName evidence="4">DUF247 domain protein</fullName>
    </recommendedName>
</protein>
<accession>A0A9D4XXY1</accession>
<dbReference type="OrthoDB" id="1416955at2759"/>
<keyword evidence="1" id="KW-1133">Transmembrane helix</keyword>
<evidence type="ECO:0000313" key="2">
    <source>
        <dbReference type="EMBL" id="KAI5429568.1"/>
    </source>
</evidence>